<sequence>MRIIQLAITSVTIMLMVPVAFSDIKLGQNFTFSGDLRAGYFGSEREDRDNSKSDSEEWRLRARFGLKARINQETSFKIRLSGRYSTDDRNSNHFQIFRSSPSGDGLRRGQSTIDQFHFDFKLSSWKLRLGRQQTSYELKGVAKKSLDRNDSPNTDVNWTDGVLATRQWGNGWNSDIILQYNAKEGATNVRRSPLNFTDSSSRVSYFIRYGNKKKSGAFIQRALDITYLPSALRKDGNSTGRIEDYLVLLGRVALAWPVSNKGTKFVLGLELAYAPETPTLAAKSLPGNGDSDGFATQITFNFVDIFPRHSMGLVVGRAGAGYLLSPDFRENNNLLELRYKWQLNKKQKFEARIRRRTEIKRLSGAADKRVDSDIYLRFTHQF</sequence>
<dbReference type="AlphaFoldDB" id="A0A3B0YLM3"/>
<evidence type="ECO:0000313" key="1">
    <source>
        <dbReference type="EMBL" id="VAW77530.1"/>
    </source>
</evidence>
<accession>A0A3B0YLM3</accession>
<protein>
    <recommendedName>
        <fullName evidence="2">Porin</fullName>
    </recommendedName>
</protein>
<dbReference type="SUPFAM" id="SSF56935">
    <property type="entry name" value="Porins"/>
    <property type="match status" value="1"/>
</dbReference>
<reference evidence="1" key="1">
    <citation type="submission" date="2018-06" db="EMBL/GenBank/DDBJ databases">
        <authorList>
            <person name="Zhirakovskaya E."/>
        </authorList>
    </citation>
    <scope>NUCLEOTIDE SEQUENCE</scope>
</reference>
<organism evidence="1">
    <name type="scientific">hydrothermal vent metagenome</name>
    <dbReference type="NCBI Taxonomy" id="652676"/>
    <lineage>
        <taxon>unclassified sequences</taxon>
        <taxon>metagenomes</taxon>
        <taxon>ecological metagenomes</taxon>
    </lineage>
</organism>
<gene>
    <name evidence="1" type="ORF">MNBD_GAMMA12-1488</name>
</gene>
<dbReference type="EMBL" id="UOFL01000131">
    <property type="protein sequence ID" value="VAW77530.1"/>
    <property type="molecule type" value="Genomic_DNA"/>
</dbReference>
<evidence type="ECO:0008006" key="2">
    <source>
        <dbReference type="Google" id="ProtNLM"/>
    </source>
</evidence>
<proteinExistence type="predicted"/>
<name>A0A3B0YLM3_9ZZZZ</name>